<evidence type="ECO:0000256" key="8">
    <source>
        <dbReference type="SAM" id="MobiDB-lite"/>
    </source>
</evidence>
<dbReference type="Pfam" id="PF05283">
    <property type="entry name" value="MGC-24"/>
    <property type="match status" value="1"/>
</dbReference>
<dbReference type="PANTHER" id="PTHR11337">
    <property type="entry name" value="MUCIN/PORIMIN"/>
    <property type="match status" value="1"/>
</dbReference>
<evidence type="ECO:0000256" key="2">
    <source>
        <dbReference type="ARBA" id="ARBA00005341"/>
    </source>
</evidence>
<protein>
    <submittedName>
        <fullName evidence="10">Uncharacterized protein</fullName>
    </submittedName>
</protein>
<accession>A0ABN9LS21</accession>
<dbReference type="EMBL" id="CAUEEQ010024967">
    <property type="protein sequence ID" value="CAJ0946110.1"/>
    <property type="molecule type" value="Genomic_DNA"/>
</dbReference>
<evidence type="ECO:0000256" key="9">
    <source>
        <dbReference type="SAM" id="Phobius"/>
    </source>
</evidence>
<evidence type="ECO:0000256" key="1">
    <source>
        <dbReference type="ARBA" id="ARBA00004479"/>
    </source>
</evidence>
<keyword evidence="6 9" id="KW-0472">Membrane</keyword>
<feature type="region of interest" description="Disordered" evidence="8">
    <location>
        <begin position="190"/>
        <end position="226"/>
    </location>
</feature>
<organism evidence="10 11">
    <name type="scientific">Ranitomeya imitator</name>
    <name type="common">mimic poison frog</name>
    <dbReference type="NCBI Taxonomy" id="111125"/>
    <lineage>
        <taxon>Eukaryota</taxon>
        <taxon>Metazoa</taxon>
        <taxon>Chordata</taxon>
        <taxon>Craniata</taxon>
        <taxon>Vertebrata</taxon>
        <taxon>Euteleostomi</taxon>
        <taxon>Amphibia</taxon>
        <taxon>Batrachia</taxon>
        <taxon>Anura</taxon>
        <taxon>Neobatrachia</taxon>
        <taxon>Hyloidea</taxon>
        <taxon>Dendrobatidae</taxon>
        <taxon>Dendrobatinae</taxon>
        <taxon>Ranitomeya</taxon>
    </lineage>
</organism>
<feature type="compositionally biased region" description="Polar residues" evidence="8">
    <location>
        <begin position="190"/>
        <end position="208"/>
    </location>
</feature>
<proteinExistence type="inferred from homology"/>
<comment type="caution">
    <text evidence="10">The sequence shown here is derived from an EMBL/GenBank/DDBJ whole genome shotgun (WGS) entry which is preliminary data.</text>
</comment>
<dbReference type="Proteomes" id="UP001176940">
    <property type="component" value="Unassembled WGS sequence"/>
</dbReference>
<feature type="non-terminal residue" evidence="10">
    <location>
        <position position="1"/>
    </location>
</feature>
<keyword evidence="11" id="KW-1185">Reference proteome</keyword>
<evidence type="ECO:0000256" key="4">
    <source>
        <dbReference type="ARBA" id="ARBA00022729"/>
    </source>
</evidence>
<feature type="transmembrane region" description="Helical" evidence="9">
    <location>
        <begin position="284"/>
        <end position="305"/>
    </location>
</feature>
<keyword evidence="3 9" id="KW-0812">Transmembrane</keyword>
<keyword evidence="7" id="KW-0325">Glycoprotein</keyword>
<sequence length="327" mass="35240">SKGHFRLSGYGAHIAIYYVGCAIYYVAVHGNQGKHRVTKRGPALSYPMFTLVTGIVGRWRAGRVAQDVTFAEDLSQNDHLRVTVLTFLAQYKPGRILITAGGWTTKTIVGPNKRDSEELNGATVDYSHCHFSYGSAEGKPGLHHFHKNEWSGIKMTLQCDSPSRNESLFHCFSSCEAHTAPLVPVEKDNTSVATTTVPPTKGNETTSKVPEPPASPNATIPTTPISVTNRTTTTTQAPVVTSASTTTTTTKAPVKTTSVNATTTISPVTSSISATLQKKSGFDVGSFVGGIVLTLGLLATVYFGCRFYSSKRGVRYRTILNLLLTHK</sequence>
<evidence type="ECO:0000256" key="5">
    <source>
        <dbReference type="ARBA" id="ARBA00022989"/>
    </source>
</evidence>
<keyword evidence="5 9" id="KW-1133">Transmembrane helix</keyword>
<comment type="similarity">
    <text evidence="2">Belongs to the CD164 family.</text>
</comment>
<dbReference type="InterPro" id="IPR007947">
    <property type="entry name" value="CD164_MGC24"/>
</dbReference>
<reference evidence="10" key="1">
    <citation type="submission" date="2023-07" db="EMBL/GenBank/DDBJ databases">
        <authorList>
            <person name="Stuckert A."/>
        </authorList>
    </citation>
    <scope>NUCLEOTIDE SEQUENCE</scope>
</reference>
<feature type="transmembrane region" description="Helical" evidence="9">
    <location>
        <begin position="7"/>
        <end position="27"/>
    </location>
</feature>
<evidence type="ECO:0000313" key="11">
    <source>
        <dbReference type="Proteomes" id="UP001176940"/>
    </source>
</evidence>
<gene>
    <name evidence="10" type="ORF">RIMI_LOCUS11169938</name>
</gene>
<keyword evidence="4" id="KW-0732">Signal</keyword>
<evidence type="ECO:0000256" key="7">
    <source>
        <dbReference type="ARBA" id="ARBA00023180"/>
    </source>
</evidence>
<name>A0ABN9LS21_9NEOB</name>
<evidence type="ECO:0000256" key="3">
    <source>
        <dbReference type="ARBA" id="ARBA00022692"/>
    </source>
</evidence>
<evidence type="ECO:0000313" key="10">
    <source>
        <dbReference type="EMBL" id="CAJ0946110.1"/>
    </source>
</evidence>
<comment type="subcellular location">
    <subcellularLocation>
        <location evidence="1">Membrane</location>
        <topology evidence="1">Single-pass type I membrane protein</topology>
    </subcellularLocation>
</comment>
<evidence type="ECO:0000256" key="6">
    <source>
        <dbReference type="ARBA" id="ARBA00023136"/>
    </source>
</evidence>
<dbReference type="PANTHER" id="PTHR11337:SF14">
    <property type="entry name" value="PORIMIN"/>
    <property type="match status" value="1"/>
</dbReference>